<feature type="region of interest" description="Disordered" evidence="1">
    <location>
        <begin position="22"/>
        <end position="50"/>
    </location>
</feature>
<sequence length="69" mass="7739">MAIRSTVSRLFEGFKKGDFDLEDGSRSDRPPLLDESDLEATLDAQRSSSTRDLAEELGISQWTVVNKLH</sequence>
<organism evidence="2 3">
    <name type="scientific">Parelaphostrongylus tenuis</name>
    <name type="common">Meningeal worm</name>
    <dbReference type="NCBI Taxonomy" id="148309"/>
    <lineage>
        <taxon>Eukaryota</taxon>
        <taxon>Metazoa</taxon>
        <taxon>Ecdysozoa</taxon>
        <taxon>Nematoda</taxon>
        <taxon>Chromadorea</taxon>
        <taxon>Rhabditida</taxon>
        <taxon>Rhabditina</taxon>
        <taxon>Rhabditomorpha</taxon>
        <taxon>Strongyloidea</taxon>
        <taxon>Metastrongylidae</taxon>
        <taxon>Parelaphostrongylus</taxon>
    </lineage>
</organism>
<comment type="caution">
    <text evidence="2">The sequence shown here is derived from an EMBL/GenBank/DDBJ whole genome shotgun (WGS) entry which is preliminary data.</text>
</comment>
<evidence type="ECO:0000313" key="3">
    <source>
        <dbReference type="Proteomes" id="UP001196413"/>
    </source>
</evidence>
<protein>
    <submittedName>
        <fullName evidence="2">Uncharacterized protein</fullName>
    </submittedName>
</protein>
<feature type="compositionally biased region" description="Basic and acidic residues" evidence="1">
    <location>
        <begin position="22"/>
        <end position="32"/>
    </location>
</feature>
<proteinExistence type="predicted"/>
<dbReference type="EMBL" id="JAHQIW010001319">
    <property type="protein sequence ID" value="KAJ1352155.1"/>
    <property type="molecule type" value="Genomic_DNA"/>
</dbReference>
<keyword evidence="3" id="KW-1185">Reference proteome</keyword>
<name>A0AAD5M4R1_PARTN</name>
<dbReference type="Proteomes" id="UP001196413">
    <property type="component" value="Unassembled WGS sequence"/>
</dbReference>
<evidence type="ECO:0000256" key="1">
    <source>
        <dbReference type="SAM" id="MobiDB-lite"/>
    </source>
</evidence>
<evidence type="ECO:0000313" key="2">
    <source>
        <dbReference type="EMBL" id="KAJ1352155.1"/>
    </source>
</evidence>
<reference evidence="2" key="1">
    <citation type="submission" date="2021-06" db="EMBL/GenBank/DDBJ databases">
        <title>Parelaphostrongylus tenuis whole genome reference sequence.</title>
        <authorList>
            <person name="Garwood T.J."/>
            <person name="Larsen P.A."/>
            <person name="Fountain-Jones N.M."/>
            <person name="Garbe J.R."/>
            <person name="Macchietto M.G."/>
            <person name="Kania S.A."/>
            <person name="Gerhold R.W."/>
            <person name="Richards J.E."/>
            <person name="Wolf T.M."/>
        </authorList>
    </citation>
    <scope>NUCLEOTIDE SEQUENCE</scope>
    <source>
        <strain evidence="2">MNPRO001-30</strain>
        <tissue evidence="2">Meninges</tissue>
    </source>
</reference>
<gene>
    <name evidence="2" type="ORF">KIN20_008360</name>
</gene>
<accession>A0AAD5M4R1</accession>
<dbReference type="AlphaFoldDB" id="A0AAD5M4R1"/>
<dbReference type="Gene3D" id="1.10.10.60">
    <property type="entry name" value="Homeodomain-like"/>
    <property type="match status" value="1"/>
</dbReference>